<accession>A0ABN3W1E8</accession>
<keyword evidence="5" id="KW-1185">Reference proteome</keyword>
<dbReference type="PROSITE" id="PS50937">
    <property type="entry name" value="HTH_MERR_2"/>
    <property type="match status" value="1"/>
</dbReference>
<evidence type="ECO:0000256" key="1">
    <source>
        <dbReference type="ARBA" id="ARBA00023125"/>
    </source>
</evidence>
<dbReference type="CDD" id="cd01107">
    <property type="entry name" value="HTH_BmrR"/>
    <property type="match status" value="1"/>
</dbReference>
<dbReference type="InterPro" id="IPR009061">
    <property type="entry name" value="DNA-bd_dom_put_sf"/>
</dbReference>
<feature type="compositionally biased region" description="Basic and acidic residues" evidence="2">
    <location>
        <begin position="163"/>
        <end position="175"/>
    </location>
</feature>
<dbReference type="InterPro" id="IPR011256">
    <property type="entry name" value="Reg_factor_effector_dom_sf"/>
</dbReference>
<evidence type="ECO:0000259" key="3">
    <source>
        <dbReference type="PROSITE" id="PS50937"/>
    </source>
</evidence>
<feature type="compositionally biased region" description="Gly residues" evidence="2">
    <location>
        <begin position="181"/>
        <end position="196"/>
    </location>
</feature>
<dbReference type="RefSeq" id="WP_344974753.1">
    <property type="nucleotide sequence ID" value="NZ_BAAAVI010000032.1"/>
</dbReference>
<dbReference type="SMART" id="SM00422">
    <property type="entry name" value="HTH_MERR"/>
    <property type="match status" value="1"/>
</dbReference>
<dbReference type="SUPFAM" id="SSF55136">
    <property type="entry name" value="Probable bacterial effector-binding domain"/>
    <property type="match status" value="1"/>
</dbReference>
<dbReference type="SMART" id="SM00871">
    <property type="entry name" value="AraC_E_bind"/>
    <property type="match status" value="1"/>
</dbReference>
<dbReference type="InterPro" id="IPR010499">
    <property type="entry name" value="AraC_E-bd"/>
</dbReference>
<comment type="caution">
    <text evidence="4">The sequence shown here is derived from an EMBL/GenBank/DDBJ whole genome shotgun (WGS) entry which is preliminary data.</text>
</comment>
<organism evidence="4 5">
    <name type="scientific">Streptosporangium fragile</name>
    <dbReference type="NCBI Taxonomy" id="46186"/>
    <lineage>
        <taxon>Bacteria</taxon>
        <taxon>Bacillati</taxon>
        <taxon>Actinomycetota</taxon>
        <taxon>Actinomycetes</taxon>
        <taxon>Streptosporangiales</taxon>
        <taxon>Streptosporangiaceae</taxon>
        <taxon>Streptosporangium</taxon>
    </lineage>
</organism>
<keyword evidence="1" id="KW-0238">DNA-binding</keyword>
<proteinExistence type="predicted"/>
<evidence type="ECO:0000313" key="4">
    <source>
        <dbReference type="EMBL" id="GAA2881676.1"/>
    </source>
</evidence>
<dbReference type="InterPro" id="IPR029442">
    <property type="entry name" value="GyrI-like"/>
</dbReference>
<reference evidence="4 5" key="1">
    <citation type="journal article" date="2019" name="Int. J. Syst. Evol. Microbiol.">
        <title>The Global Catalogue of Microorganisms (GCM) 10K type strain sequencing project: providing services to taxonomists for standard genome sequencing and annotation.</title>
        <authorList>
            <consortium name="The Broad Institute Genomics Platform"/>
            <consortium name="The Broad Institute Genome Sequencing Center for Infectious Disease"/>
            <person name="Wu L."/>
            <person name="Ma J."/>
        </authorList>
    </citation>
    <scope>NUCLEOTIDE SEQUENCE [LARGE SCALE GENOMIC DNA]</scope>
    <source>
        <strain evidence="4 5">JCM 6242</strain>
    </source>
</reference>
<dbReference type="Proteomes" id="UP001500831">
    <property type="component" value="Unassembled WGS sequence"/>
</dbReference>
<gene>
    <name evidence="4" type="ORF">GCM10010517_44700</name>
</gene>
<dbReference type="Pfam" id="PF06445">
    <property type="entry name" value="GyrI-like"/>
    <property type="match status" value="1"/>
</dbReference>
<dbReference type="Gene3D" id="3.20.80.10">
    <property type="entry name" value="Regulatory factor, effector binding domain"/>
    <property type="match status" value="1"/>
</dbReference>
<evidence type="ECO:0000313" key="5">
    <source>
        <dbReference type="Proteomes" id="UP001500831"/>
    </source>
</evidence>
<dbReference type="InterPro" id="IPR000551">
    <property type="entry name" value="MerR-type_HTH_dom"/>
</dbReference>
<dbReference type="Pfam" id="PF13411">
    <property type="entry name" value="MerR_1"/>
    <property type="match status" value="1"/>
</dbReference>
<feature type="domain" description="HTH merR-type" evidence="3">
    <location>
        <begin position="5"/>
        <end position="75"/>
    </location>
</feature>
<dbReference type="PANTHER" id="PTHR30204">
    <property type="entry name" value="REDOX-CYCLING DRUG-SENSING TRANSCRIPTIONAL ACTIVATOR SOXR"/>
    <property type="match status" value="1"/>
</dbReference>
<evidence type="ECO:0000256" key="2">
    <source>
        <dbReference type="SAM" id="MobiDB-lite"/>
    </source>
</evidence>
<dbReference type="EMBL" id="BAAAVI010000032">
    <property type="protein sequence ID" value="GAA2881676.1"/>
    <property type="molecule type" value="Genomic_DNA"/>
</dbReference>
<sequence length="305" mass="31988">MNDDLLPIGQFARLCRLSVKQLRHYADLGLLEPARVDPASGYRYYRPAQARQALSIGLLRSLDVPLAAVARVLAGPHPGRAPARVRDDLEAELARRRHTLATLERILAAGLPQVRVDVVREPSRRVATVREVAAGPGDVGRATSAGVARLLAALRAPVTGHGAHGDGDRDARDPADPGDTAAGGGEDARGGGDGPPDGGPVRLTGLFPLDLTEQIPVTVTVTVATGGQVPPGTALDVLDGGVFACATHIGPYNQIDLTAHALLTWCAERGHTPAGPIREAYVSDPAVTPPEQLITRLLIPLEKHP</sequence>
<name>A0ABN3W1E8_9ACTN</name>
<dbReference type="PANTHER" id="PTHR30204:SF97">
    <property type="entry name" value="MERR FAMILY REGULATORY PROTEIN"/>
    <property type="match status" value="1"/>
</dbReference>
<dbReference type="SUPFAM" id="SSF46955">
    <property type="entry name" value="Putative DNA-binding domain"/>
    <property type="match status" value="1"/>
</dbReference>
<dbReference type="InterPro" id="IPR047057">
    <property type="entry name" value="MerR_fam"/>
</dbReference>
<dbReference type="Gene3D" id="1.10.1660.10">
    <property type="match status" value="1"/>
</dbReference>
<protein>
    <recommendedName>
        <fullName evidence="3">HTH merR-type domain-containing protein</fullName>
    </recommendedName>
</protein>
<feature type="region of interest" description="Disordered" evidence="2">
    <location>
        <begin position="159"/>
        <end position="205"/>
    </location>
</feature>